<organism evidence="1 2">
    <name type="scientific">Phytophthora cactorum</name>
    <dbReference type="NCBI Taxonomy" id="29920"/>
    <lineage>
        <taxon>Eukaryota</taxon>
        <taxon>Sar</taxon>
        <taxon>Stramenopiles</taxon>
        <taxon>Oomycota</taxon>
        <taxon>Peronosporomycetes</taxon>
        <taxon>Peronosporales</taxon>
        <taxon>Peronosporaceae</taxon>
        <taxon>Phytophthora</taxon>
    </lineage>
</organism>
<proteinExistence type="predicted"/>
<dbReference type="VEuPathDB" id="FungiDB:PC110_g1525"/>
<evidence type="ECO:0008006" key="3">
    <source>
        <dbReference type="Google" id="ProtNLM"/>
    </source>
</evidence>
<reference evidence="1" key="1">
    <citation type="submission" date="2021-01" db="EMBL/GenBank/DDBJ databases">
        <title>Phytophthora aleatoria, a newly-described species from Pinus radiata is distinct from Phytophthora cactorum isolates based on comparative genomics.</title>
        <authorList>
            <person name="Mcdougal R."/>
            <person name="Panda P."/>
            <person name="Williams N."/>
            <person name="Studholme D.J."/>
        </authorList>
    </citation>
    <scope>NUCLEOTIDE SEQUENCE</scope>
    <source>
        <strain evidence="1">NZFS 3830</strain>
    </source>
</reference>
<dbReference type="Proteomes" id="UP000688947">
    <property type="component" value="Unassembled WGS sequence"/>
</dbReference>
<dbReference type="PROSITE" id="PS50096">
    <property type="entry name" value="IQ"/>
    <property type="match status" value="2"/>
</dbReference>
<gene>
    <name evidence="1" type="ORF">JG687_00013028</name>
</gene>
<dbReference type="InterPro" id="IPR000048">
    <property type="entry name" value="IQ_motif_EF-hand-BS"/>
</dbReference>
<dbReference type="Pfam" id="PF00612">
    <property type="entry name" value="IQ"/>
    <property type="match status" value="2"/>
</dbReference>
<sequence length="328" mass="38251">MQQEEEERVELLARLRKQSVKGKYELASASTRLDQELLDQQLQWKKKTELRRLRQLPANERKLTVNVVETSSNNNRKKCSVYAMENLRLAMLMKDTKLRQRVKMKKVRPRIVQDMLTLERRYAEAARKLQKWWRGHLHRHFLRVYFKQVKAVLQIQRLARGFLTRQWGDTDLETLGVFECGQDPVDHTNVFCEEVLPAMQAGGCGIAYSVCLARILFEKEIGHTLAGNKSYQFTATGAGNTCAKENTEEGSSFKKRSHSNSANVSWNESTVLEAEEEWHRAQRDKLQTRLNHTNQVCDVSLSSVAQLEYGYYTKHEQIHDVRTFSRLY</sequence>
<accession>A0A8T1U046</accession>
<protein>
    <recommendedName>
        <fullName evidence="3">IQ motif, EF-hand binding site</fullName>
    </recommendedName>
</protein>
<dbReference type="OrthoDB" id="190375at2759"/>
<evidence type="ECO:0000313" key="1">
    <source>
        <dbReference type="EMBL" id="KAG6952397.1"/>
    </source>
</evidence>
<dbReference type="EMBL" id="JAENGZ010000922">
    <property type="protein sequence ID" value="KAG6952397.1"/>
    <property type="molecule type" value="Genomic_DNA"/>
</dbReference>
<comment type="caution">
    <text evidence="1">The sequence shown here is derived from an EMBL/GenBank/DDBJ whole genome shotgun (WGS) entry which is preliminary data.</text>
</comment>
<dbReference type="AlphaFoldDB" id="A0A8T1U046"/>
<name>A0A8T1U046_9STRA</name>
<evidence type="ECO:0000313" key="2">
    <source>
        <dbReference type="Proteomes" id="UP000688947"/>
    </source>
</evidence>